<dbReference type="OrthoDB" id="36426at10239"/>
<dbReference type="GeneID" id="11468014"/>
<protein>
    <submittedName>
        <fullName evidence="1">VP29</fullName>
    </submittedName>
</protein>
<dbReference type="RefSeq" id="YP_003169736.1">
    <property type="nucleotide sequence ID" value="NC_013197.1"/>
</dbReference>
<evidence type="ECO:0000313" key="1">
    <source>
        <dbReference type="EMBL" id="ACV05056.1"/>
    </source>
</evidence>
<proteinExistence type="predicted"/>
<name>C8CHM7_9VIRU</name>
<organism evidence="1 2">
    <name type="scientific">Thermus virus P23-77</name>
    <dbReference type="NCBI Taxonomy" id="1714272"/>
    <lineage>
        <taxon>Viruses</taxon>
        <taxon>Singelaviria</taxon>
        <taxon>Helvetiavirae</taxon>
        <taxon>Dividoviricota</taxon>
        <taxon>Laserviricetes</taxon>
        <taxon>Halopanivirales</taxon>
        <taxon>Matsushitaviridae</taxon>
        <taxon>Hukuchivirus</taxon>
        <taxon>Hukuchivirus P2377</taxon>
    </lineage>
</organism>
<dbReference type="KEGG" id="vg:11468014"/>
<sequence length="369" mass="40763">MGRIILVRPLLPPPPQLTARLQPQYLHWQVGRYRERLTSGPGGLGRGKVWVVDKEGEQHNLILTQTYDSLIPLYGFLDMLRYAAVGTGSTPPDPSQTGLANEVRRTLNLATGYSYYYIPTRIADGVADILAAREFTEAEVGGLNLTEWGFGPRAASGTGSNPRLAVRELFRDGSGNPIVLTLATDQRLRLLYKMRLTVGPVTPQAVSINISGIGVRTGKLVMRKYIPTSADPFTRWREPQSSGPSYYADFGDIATLDGFARQTAFGVTGGHIIHVVSGTNPSTYYNNTTAFTSNLYKAIAYQSYVANSRQRKSQPVVWLSSEANTTIYGIGIGYNWYPSPLLIFDPGQEFAKSNLYKLQIDEWTLTWGP</sequence>
<dbReference type="EMBL" id="GQ403789">
    <property type="protein sequence ID" value="ACV05056.1"/>
    <property type="molecule type" value="Genomic_DNA"/>
</dbReference>
<dbReference type="Proteomes" id="UP000000958">
    <property type="component" value="Segment"/>
</dbReference>
<reference evidence="1 2" key="1">
    <citation type="journal article" date="2009" name="J. Virol.">
        <title>The closest relatives of icosahedral viruses of thermophilic bacteria are among viruses and plasmids of the halophilic archaea.</title>
        <authorList>
            <person name="Jalasvuori M."/>
            <person name="Jaatinen S.T."/>
            <person name="Laurinavicius S."/>
            <person name="Ahola-Iivarinen E."/>
            <person name="Kalkkinen N."/>
            <person name="Bamford D.H."/>
            <person name="Bamford J.K."/>
        </authorList>
    </citation>
    <scope>NUCLEOTIDE SEQUENCE</scope>
</reference>
<accession>C8CHM7</accession>
<evidence type="ECO:0000313" key="2">
    <source>
        <dbReference type="Proteomes" id="UP000000958"/>
    </source>
</evidence>
<keyword evidence="2" id="KW-1185">Reference proteome</keyword>